<proteinExistence type="predicted"/>
<evidence type="ECO:0000313" key="3">
    <source>
        <dbReference type="EMBL" id="ETO17658.1"/>
    </source>
</evidence>
<organism evidence="3 4">
    <name type="scientific">Reticulomyxa filosa</name>
    <dbReference type="NCBI Taxonomy" id="46433"/>
    <lineage>
        <taxon>Eukaryota</taxon>
        <taxon>Sar</taxon>
        <taxon>Rhizaria</taxon>
        <taxon>Retaria</taxon>
        <taxon>Foraminifera</taxon>
        <taxon>Monothalamids</taxon>
        <taxon>Reticulomyxidae</taxon>
        <taxon>Reticulomyxa</taxon>
    </lineage>
</organism>
<name>X6MUJ3_RETFI</name>
<keyword evidence="2" id="KW-0812">Transmembrane</keyword>
<keyword evidence="2" id="KW-0472">Membrane</keyword>
<sequence>MTKNSESEQSKRSLLPAPQTQSLQTNVTSIYPHLDMPSDETEGQRTEDLLVLPQDTDDFGWSVIPRKRQRMTQPMVSSKHVRMSSESSTTSAFYSSPAYRSAPSVISKSKTHHNIASFLNIGSSNQSDIYDNKSDSERTSVSDRADPFPTQTQDMADKISPQATPLPLISTPSNEKKPAYIYGQQQQPANKKTIDVDAACADLVEIVFKELGIERENPFQVLNFDHLWNLISFKWQHLDAETQAKVAQMISQNVLGLPLFPKGFTSKTNSSTRETTIINISVFFFFLELFAKQRLYFFLIIVSLKKLVIVLYGLNFSQTISKFFNNNEKRKLIFP</sequence>
<gene>
    <name evidence="3" type="ORF">RFI_19663</name>
</gene>
<dbReference type="AlphaFoldDB" id="X6MUJ3"/>
<keyword evidence="4" id="KW-1185">Reference proteome</keyword>
<keyword evidence="2" id="KW-1133">Transmembrane helix</keyword>
<feature type="compositionally biased region" description="Basic and acidic residues" evidence="1">
    <location>
        <begin position="130"/>
        <end position="146"/>
    </location>
</feature>
<evidence type="ECO:0000256" key="1">
    <source>
        <dbReference type="SAM" id="MobiDB-lite"/>
    </source>
</evidence>
<feature type="compositionally biased region" description="Basic and acidic residues" evidence="1">
    <location>
        <begin position="1"/>
        <end position="11"/>
    </location>
</feature>
<evidence type="ECO:0000313" key="4">
    <source>
        <dbReference type="Proteomes" id="UP000023152"/>
    </source>
</evidence>
<protein>
    <submittedName>
        <fullName evidence="3">Uncharacterized protein</fullName>
    </submittedName>
</protein>
<dbReference type="Proteomes" id="UP000023152">
    <property type="component" value="Unassembled WGS sequence"/>
</dbReference>
<feature type="compositionally biased region" description="Low complexity" evidence="1">
    <location>
        <begin position="84"/>
        <end position="95"/>
    </location>
</feature>
<feature type="region of interest" description="Disordered" evidence="1">
    <location>
        <begin position="126"/>
        <end position="155"/>
    </location>
</feature>
<feature type="compositionally biased region" description="Polar residues" evidence="1">
    <location>
        <begin position="18"/>
        <end position="29"/>
    </location>
</feature>
<dbReference type="EMBL" id="ASPP01016217">
    <property type="protein sequence ID" value="ETO17658.1"/>
    <property type="molecule type" value="Genomic_DNA"/>
</dbReference>
<feature type="region of interest" description="Disordered" evidence="1">
    <location>
        <begin position="70"/>
        <end position="95"/>
    </location>
</feature>
<comment type="caution">
    <text evidence="3">The sequence shown here is derived from an EMBL/GenBank/DDBJ whole genome shotgun (WGS) entry which is preliminary data.</text>
</comment>
<feature type="region of interest" description="Disordered" evidence="1">
    <location>
        <begin position="1"/>
        <end position="45"/>
    </location>
</feature>
<evidence type="ECO:0000256" key="2">
    <source>
        <dbReference type="SAM" id="Phobius"/>
    </source>
</evidence>
<feature type="transmembrane region" description="Helical" evidence="2">
    <location>
        <begin position="295"/>
        <end position="314"/>
    </location>
</feature>
<reference evidence="3 4" key="1">
    <citation type="journal article" date="2013" name="Curr. Biol.">
        <title>The Genome of the Foraminiferan Reticulomyxa filosa.</title>
        <authorList>
            <person name="Glockner G."/>
            <person name="Hulsmann N."/>
            <person name="Schleicher M."/>
            <person name="Noegel A.A."/>
            <person name="Eichinger L."/>
            <person name="Gallinger C."/>
            <person name="Pawlowski J."/>
            <person name="Sierra R."/>
            <person name="Euteneuer U."/>
            <person name="Pillet L."/>
            <person name="Moustafa A."/>
            <person name="Platzer M."/>
            <person name="Groth M."/>
            <person name="Szafranski K."/>
            <person name="Schliwa M."/>
        </authorList>
    </citation>
    <scope>NUCLEOTIDE SEQUENCE [LARGE SCALE GENOMIC DNA]</scope>
</reference>
<accession>X6MUJ3</accession>